<accession>G5K0P5</accession>
<sequence length="464" mass="49087">MLTLSVALLILVACGKTTHQPEKTKTSTSSKEEVVSGASEKTYTDPSKLAKSYDVIIVGSGGAGMSAAVSAKDAGAKVAIFEKMPIIGGNTAKSSAGMNASETKFQKEQGIEDSNAKFFDESLKGGKGTNNQELLHYLVDHSASAIDWLDTMGITLNNITTTGGMSVNRTHRPSDGSAVGGYLVDGLYANVKERKIPIFVNADVTDILENKGSVSGVKVSIAGETKKVSSKAVVLSTGDGILLAEDEGADTVDMQEIQIHPTVEQESAYLITEAVRGEGAILVDQKGQRFINELETRDTVSAAINKLNPNHAFVIFDQALKSRVPAINQYEEKKLVVKADTIEALAQKIKVPEESLKASLEAWNQAIASQSDALGRTTGMTHDLSQAPFYAIKIAPGIHHTMGGLKINTETQVLKKDGTPIAGLYAAGELTGGVHGKNRIGGNAVADIIIFGRQAGEQSAKYVK</sequence>
<reference evidence="7 8" key="1">
    <citation type="journal article" date="2014" name="Int. J. Syst. Evol. Microbiol.">
        <title>Phylogenomics and the dynamic genome evolution of the genus Streptococcus.</title>
        <authorList>
            <consortium name="The Broad Institute Genome Sequencing Platform"/>
            <person name="Richards V.P."/>
            <person name="Palmer S.R."/>
            <person name="Pavinski Bitar P.D."/>
            <person name="Qin X."/>
            <person name="Weinstock G.M."/>
            <person name="Highlander S.K."/>
            <person name="Town C.D."/>
            <person name="Burne R.A."/>
            <person name="Stanhope M.J."/>
        </authorList>
    </citation>
    <scope>NUCLEOTIDE SEQUENCE [LARGE SCALE GENOMIC DNA]</scope>
    <source>
        <strain evidence="7 8">707-05</strain>
    </source>
</reference>
<dbReference type="STRING" id="764299.STRIC_0171"/>
<dbReference type="eggNOG" id="COG1053">
    <property type="taxonomic scope" value="Bacteria"/>
</dbReference>
<dbReference type="InterPro" id="IPR027477">
    <property type="entry name" value="Succ_DH/fumarate_Rdtase_cat_sf"/>
</dbReference>
<dbReference type="Pfam" id="PF00890">
    <property type="entry name" value="FAD_binding_2"/>
    <property type="match status" value="1"/>
</dbReference>
<keyword evidence="3" id="KW-0274">FAD</keyword>
<evidence type="ECO:0000313" key="7">
    <source>
        <dbReference type="EMBL" id="EHI70514.1"/>
    </source>
</evidence>
<dbReference type="Pfam" id="PF13450">
    <property type="entry name" value="NAD_binding_8"/>
    <property type="match status" value="1"/>
</dbReference>
<evidence type="ECO:0000256" key="4">
    <source>
        <dbReference type="ARBA" id="ARBA00023002"/>
    </source>
</evidence>
<dbReference type="GO" id="GO:0033765">
    <property type="term" value="F:steroid dehydrogenase activity, acting on the CH-CH group of donors"/>
    <property type="evidence" value="ECO:0007669"/>
    <property type="project" value="UniProtKB-ARBA"/>
</dbReference>
<keyword evidence="8" id="KW-1185">Reference proteome</keyword>
<dbReference type="OrthoDB" id="9806724at2"/>
<dbReference type="Proteomes" id="UP000003330">
    <property type="component" value="Unassembled WGS sequence"/>
</dbReference>
<keyword evidence="4 7" id="KW-0560">Oxidoreductase</keyword>
<feature type="domain" description="FAD-dependent oxidoreductase 2 FAD-binding" evidence="6">
    <location>
        <begin position="236"/>
        <end position="445"/>
    </location>
</feature>
<dbReference type="AlphaFoldDB" id="G5K0P5"/>
<evidence type="ECO:0000259" key="6">
    <source>
        <dbReference type="Pfam" id="PF00890"/>
    </source>
</evidence>
<dbReference type="RefSeq" id="WP_008087690.1">
    <property type="nucleotide sequence ID" value="NZ_AEUX02000003.1"/>
</dbReference>
<dbReference type="InterPro" id="IPR050315">
    <property type="entry name" value="FAD-oxidoreductase_2"/>
</dbReference>
<comment type="caution">
    <text evidence="7">The sequence shown here is derived from an EMBL/GenBank/DDBJ whole genome shotgun (WGS) entry which is preliminary data.</text>
</comment>
<comment type="cofactor">
    <cofactor evidence="1">
        <name>FAD</name>
        <dbReference type="ChEBI" id="CHEBI:57692"/>
    </cofactor>
</comment>
<dbReference type="PANTHER" id="PTHR43400:SF7">
    <property type="entry name" value="FAD-DEPENDENT OXIDOREDUCTASE 2 FAD BINDING DOMAIN-CONTAINING PROTEIN"/>
    <property type="match status" value="1"/>
</dbReference>
<feature type="compositionally biased region" description="Basic and acidic residues" evidence="5">
    <location>
        <begin position="20"/>
        <end position="34"/>
    </location>
</feature>
<dbReference type="PANTHER" id="PTHR43400">
    <property type="entry name" value="FUMARATE REDUCTASE"/>
    <property type="match status" value="1"/>
</dbReference>
<name>G5K0P5_9STRE</name>
<protein>
    <submittedName>
        <fullName evidence="7">Fumarate reductase flavoprotein subunit</fullName>
        <ecNumber evidence="7">1.3.1.6</ecNumber>
    </submittedName>
</protein>
<evidence type="ECO:0000256" key="1">
    <source>
        <dbReference type="ARBA" id="ARBA00001974"/>
    </source>
</evidence>
<dbReference type="EC" id="1.3.1.6" evidence="7"/>
<evidence type="ECO:0000256" key="2">
    <source>
        <dbReference type="ARBA" id="ARBA00022630"/>
    </source>
</evidence>
<proteinExistence type="predicted"/>
<dbReference type="PRINTS" id="PR00368">
    <property type="entry name" value="FADPNR"/>
</dbReference>
<organism evidence="7 8">
    <name type="scientific">Streptococcus ictaluri 707-05</name>
    <dbReference type="NCBI Taxonomy" id="764299"/>
    <lineage>
        <taxon>Bacteria</taxon>
        <taxon>Bacillati</taxon>
        <taxon>Bacillota</taxon>
        <taxon>Bacilli</taxon>
        <taxon>Lactobacillales</taxon>
        <taxon>Streptococcaceae</taxon>
        <taxon>Streptococcus</taxon>
    </lineage>
</organism>
<evidence type="ECO:0000256" key="5">
    <source>
        <dbReference type="SAM" id="MobiDB-lite"/>
    </source>
</evidence>
<dbReference type="Gene3D" id="3.90.700.10">
    <property type="entry name" value="Succinate dehydrogenase/fumarate reductase flavoprotein, catalytic domain"/>
    <property type="match status" value="1"/>
</dbReference>
<dbReference type="PRINTS" id="PR00411">
    <property type="entry name" value="PNDRDTASEI"/>
</dbReference>
<feature type="region of interest" description="Disordered" evidence="5">
    <location>
        <begin position="20"/>
        <end position="41"/>
    </location>
</feature>
<dbReference type="Gene3D" id="3.50.50.60">
    <property type="entry name" value="FAD/NAD(P)-binding domain"/>
    <property type="match status" value="1"/>
</dbReference>
<evidence type="ECO:0000256" key="3">
    <source>
        <dbReference type="ARBA" id="ARBA00022827"/>
    </source>
</evidence>
<dbReference type="FunFam" id="3.90.700.10:FF:000007">
    <property type="entry name" value="NADH-dependent fumarate reductase"/>
    <property type="match status" value="1"/>
</dbReference>
<dbReference type="EMBL" id="AEUX02000003">
    <property type="protein sequence ID" value="EHI70514.1"/>
    <property type="molecule type" value="Genomic_DNA"/>
</dbReference>
<keyword evidence="2" id="KW-0285">Flavoprotein</keyword>
<dbReference type="GO" id="GO:0016156">
    <property type="term" value="F:fumarate reductase (NADH) activity"/>
    <property type="evidence" value="ECO:0007669"/>
    <property type="project" value="UniProtKB-EC"/>
</dbReference>
<dbReference type="SUPFAM" id="SSF56425">
    <property type="entry name" value="Succinate dehydrogenase/fumarate reductase flavoprotein, catalytic domain"/>
    <property type="match status" value="1"/>
</dbReference>
<gene>
    <name evidence="7" type="ORF">STRIC_0171</name>
</gene>
<evidence type="ECO:0000313" key="8">
    <source>
        <dbReference type="Proteomes" id="UP000003330"/>
    </source>
</evidence>
<dbReference type="InterPro" id="IPR003953">
    <property type="entry name" value="FAD-dep_OxRdtase_2_FAD-bd"/>
</dbReference>
<dbReference type="SUPFAM" id="SSF51905">
    <property type="entry name" value="FAD/NAD(P)-binding domain"/>
    <property type="match status" value="1"/>
</dbReference>
<dbReference type="InterPro" id="IPR036188">
    <property type="entry name" value="FAD/NAD-bd_sf"/>
</dbReference>